<dbReference type="EMBL" id="BAAAMU010000022">
    <property type="protein sequence ID" value="GAA1635031.1"/>
    <property type="molecule type" value="Genomic_DNA"/>
</dbReference>
<proteinExistence type="predicted"/>
<gene>
    <name evidence="1" type="ORF">GCM10009733_035110</name>
</gene>
<dbReference type="Proteomes" id="UP001500064">
    <property type="component" value="Unassembled WGS sequence"/>
</dbReference>
<comment type="caution">
    <text evidence="1">The sequence shown here is derived from an EMBL/GenBank/DDBJ whole genome shotgun (WGS) entry which is preliminary data.</text>
</comment>
<organism evidence="1 2">
    <name type="scientific">Nonomuraea maheshkhaliensis</name>
    <dbReference type="NCBI Taxonomy" id="419590"/>
    <lineage>
        <taxon>Bacteria</taxon>
        <taxon>Bacillati</taxon>
        <taxon>Actinomycetota</taxon>
        <taxon>Actinomycetes</taxon>
        <taxon>Streptosporangiales</taxon>
        <taxon>Streptosporangiaceae</taxon>
        <taxon>Nonomuraea</taxon>
    </lineage>
</organism>
<reference evidence="1 2" key="1">
    <citation type="journal article" date="2019" name="Int. J. Syst. Evol. Microbiol.">
        <title>The Global Catalogue of Microorganisms (GCM) 10K type strain sequencing project: providing services to taxonomists for standard genome sequencing and annotation.</title>
        <authorList>
            <consortium name="The Broad Institute Genomics Platform"/>
            <consortium name="The Broad Institute Genome Sequencing Center for Infectious Disease"/>
            <person name="Wu L."/>
            <person name="Ma J."/>
        </authorList>
    </citation>
    <scope>NUCLEOTIDE SEQUENCE [LARGE SCALE GENOMIC DNA]</scope>
    <source>
        <strain evidence="1 2">JCM 13929</strain>
    </source>
</reference>
<evidence type="ECO:0008006" key="3">
    <source>
        <dbReference type="Google" id="ProtNLM"/>
    </source>
</evidence>
<evidence type="ECO:0000313" key="2">
    <source>
        <dbReference type="Proteomes" id="UP001500064"/>
    </source>
</evidence>
<dbReference type="RefSeq" id="WP_346105949.1">
    <property type="nucleotide sequence ID" value="NZ_BAAAMU010000022.1"/>
</dbReference>
<keyword evidence="2" id="KW-1185">Reference proteome</keyword>
<evidence type="ECO:0000313" key="1">
    <source>
        <dbReference type="EMBL" id="GAA1635031.1"/>
    </source>
</evidence>
<sequence>MAFTEVVYEFDLVTGVAVVESASVVSFAVVPCRPADIRGRTLVDGNVKPVLARKVLACKIGRCWPVK</sequence>
<name>A0ABN2FA24_9ACTN</name>
<protein>
    <recommendedName>
        <fullName evidence="3">PNPLA domain-containing protein</fullName>
    </recommendedName>
</protein>
<accession>A0ABN2FA24</accession>